<name>A0A1F5JYH5_9BACT</name>
<dbReference type="AlphaFoldDB" id="A0A1F5JYH5"/>
<dbReference type="PANTHER" id="PTHR36933:SF1">
    <property type="entry name" value="SLL0788 PROTEIN"/>
    <property type="match status" value="1"/>
</dbReference>
<dbReference type="Proteomes" id="UP000176902">
    <property type="component" value="Unassembled WGS sequence"/>
</dbReference>
<evidence type="ECO:0000259" key="2">
    <source>
        <dbReference type="Pfam" id="PF03713"/>
    </source>
</evidence>
<dbReference type="Gene3D" id="1.20.1260.10">
    <property type="match status" value="1"/>
</dbReference>
<feature type="domain" description="DUF305" evidence="2">
    <location>
        <begin position="56"/>
        <end position="204"/>
    </location>
</feature>
<keyword evidence="1" id="KW-0472">Membrane</keyword>
<dbReference type="Pfam" id="PF03713">
    <property type="entry name" value="DUF305"/>
    <property type="match status" value="1"/>
</dbReference>
<gene>
    <name evidence="3" type="ORF">A3C59_00935</name>
</gene>
<evidence type="ECO:0000256" key="1">
    <source>
        <dbReference type="SAM" id="Phobius"/>
    </source>
</evidence>
<dbReference type="EMBL" id="MFCV01000007">
    <property type="protein sequence ID" value="OGE33684.1"/>
    <property type="molecule type" value="Genomic_DNA"/>
</dbReference>
<organism evidence="3 4">
    <name type="scientific">Candidatus Daviesbacteria bacterium RIFCSPHIGHO2_02_FULL_36_13</name>
    <dbReference type="NCBI Taxonomy" id="1797768"/>
    <lineage>
        <taxon>Bacteria</taxon>
        <taxon>Candidatus Daviesiibacteriota</taxon>
    </lineage>
</organism>
<dbReference type="STRING" id="1797768.A3C59_00935"/>
<comment type="caution">
    <text evidence="3">The sequence shown here is derived from an EMBL/GenBank/DDBJ whole genome shotgun (WGS) entry which is preliminary data.</text>
</comment>
<protein>
    <recommendedName>
        <fullName evidence="2">DUF305 domain-containing protein</fullName>
    </recommendedName>
</protein>
<sequence>MENKWLYGIIGLLGGVLIAVLTASNAVNSNNQGMLQMMGIRNQNSRSVAMGDIYRHFIEQMIPHHEDAITMAKLAQTKAKRSEIKQLANNIIDSQGKEIKQMKDWYKNWFGKEVQIGSQVMNQHGMIGSGMHMGMMGNDTDMARLENAADFDKVFIEEMIPHHQMAVMMANMLLSGTNRAEMKQLAENIITSQTKEINDMRSWYRIWGY</sequence>
<evidence type="ECO:0000313" key="3">
    <source>
        <dbReference type="EMBL" id="OGE33684.1"/>
    </source>
</evidence>
<dbReference type="InterPro" id="IPR005183">
    <property type="entry name" value="DUF305_CopM-like"/>
</dbReference>
<keyword evidence="1" id="KW-0812">Transmembrane</keyword>
<proteinExistence type="predicted"/>
<feature type="transmembrane region" description="Helical" evidence="1">
    <location>
        <begin position="6"/>
        <end position="27"/>
    </location>
</feature>
<evidence type="ECO:0000313" key="4">
    <source>
        <dbReference type="Proteomes" id="UP000176902"/>
    </source>
</evidence>
<dbReference type="InterPro" id="IPR012347">
    <property type="entry name" value="Ferritin-like"/>
</dbReference>
<reference evidence="3 4" key="1">
    <citation type="journal article" date="2016" name="Nat. Commun.">
        <title>Thousands of microbial genomes shed light on interconnected biogeochemical processes in an aquifer system.</title>
        <authorList>
            <person name="Anantharaman K."/>
            <person name="Brown C.T."/>
            <person name="Hug L.A."/>
            <person name="Sharon I."/>
            <person name="Castelle C.J."/>
            <person name="Probst A.J."/>
            <person name="Thomas B.C."/>
            <person name="Singh A."/>
            <person name="Wilkins M.J."/>
            <person name="Karaoz U."/>
            <person name="Brodie E.L."/>
            <person name="Williams K.H."/>
            <person name="Hubbard S.S."/>
            <person name="Banfield J.F."/>
        </authorList>
    </citation>
    <scope>NUCLEOTIDE SEQUENCE [LARGE SCALE GENOMIC DNA]</scope>
</reference>
<keyword evidence="1" id="KW-1133">Transmembrane helix</keyword>
<dbReference type="PANTHER" id="PTHR36933">
    <property type="entry name" value="SLL0788 PROTEIN"/>
    <property type="match status" value="1"/>
</dbReference>
<accession>A0A1F5JYH5</accession>